<evidence type="ECO:0000256" key="4">
    <source>
        <dbReference type="ARBA" id="ARBA00022759"/>
    </source>
</evidence>
<keyword evidence="1" id="KW-0808">Transferase</keyword>
<evidence type="ECO:0000256" key="6">
    <source>
        <dbReference type="ARBA" id="ARBA00022918"/>
    </source>
</evidence>
<evidence type="ECO:0000256" key="1">
    <source>
        <dbReference type="ARBA" id="ARBA00022679"/>
    </source>
</evidence>
<evidence type="ECO:0000256" key="2">
    <source>
        <dbReference type="ARBA" id="ARBA00022695"/>
    </source>
</evidence>
<sequence>MPFDLKNAACSQNRLGHIMEVYVDDMLVKSVNAEDHIGHLREMFEILQKAVSSVLIYEDGPVQLFVYYVSKALQDAETRYSNMEKLILSLIIACRKLRQCFQSHSIDVLMNLPLRQIFQKPDTLRKLMKWLIELRQFEISYKLRPSMKG</sequence>
<dbReference type="Proteomes" id="UP001604336">
    <property type="component" value="Unassembled WGS sequence"/>
</dbReference>
<evidence type="ECO:0000256" key="5">
    <source>
        <dbReference type="ARBA" id="ARBA00022801"/>
    </source>
</evidence>
<keyword evidence="9" id="KW-1185">Reference proteome</keyword>
<keyword evidence="3" id="KW-0540">Nuclease</keyword>
<evidence type="ECO:0000313" key="9">
    <source>
        <dbReference type="Proteomes" id="UP001604336"/>
    </source>
</evidence>
<evidence type="ECO:0000259" key="7">
    <source>
        <dbReference type="Pfam" id="PF17917"/>
    </source>
</evidence>
<accession>A0ABD1QEF6</accession>
<protein>
    <submittedName>
        <fullName evidence="8">RNA-directed DNA polymerase</fullName>
    </submittedName>
</protein>
<gene>
    <name evidence="8" type="ORF">Adt_35274</name>
</gene>
<dbReference type="GO" id="GO:0003964">
    <property type="term" value="F:RNA-directed DNA polymerase activity"/>
    <property type="evidence" value="ECO:0007669"/>
    <property type="project" value="UniProtKB-KW"/>
</dbReference>
<dbReference type="AlphaFoldDB" id="A0ABD1QEF6"/>
<dbReference type="PANTHER" id="PTHR48475">
    <property type="entry name" value="RIBONUCLEASE H"/>
    <property type="match status" value="1"/>
</dbReference>
<dbReference type="EMBL" id="JBFOLK010000011">
    <property type="protein sequence ID" value="KAL2474538.1"/>
    <property type="molecule type" value="Genomic_DNA"/>
</dbReference>
<dbReference type="GO" id="GO:0016787">
    <property type="term" value="F:hydrolase activity"/>
    <property type="evidence" value="ECO:0007669"/>
    <property type="project" value="UniProtKB-KW"/>
</dbReference>
<feature type="domain" description="Reverse transcriptase RNase H-like" evidence="7">
    <location>
        <begin position="48"/>
        <end position="137"/>
    </location>
</feature>
<keyword evidence="4" id="KW-0255">Endonuclease</keyword>
<dbReference type="InterPro" id="IPR043502">
    <property type="entry name" value="DNA/RNA_pol_sf"/>
</dbReference>
<keyword evidence="5" id="KW-0378">Hydrolase</keyword>
<reference evidence="9" key="1">
    <citation type="submission" date="2024-07" db="EMBL/GenBank/DDBJ databases">
        <title>Two chromosome-level genome assemblies of Korean endemic species Abeliophyllum distichum and Forsythia ovata (Oleaceae).</title>
        <authorList>
            <person name="Jang H."/>
        </authorList>
    </citation>
    <scope>NUCLEOTIDE SEQUENCE [LARGE SCALE GENOMIC DNA]</scope>
</reference>
<dbReference type="GO" id="GO:0004519">
    <property type="term" value="F:endonuclease activity"/>
    <property type="evidence" value="ECO:0007669"/>
    <property type="project" value="UniProtKB-KW"/>
</dbReference>
<dbReference type="InterPro" id="IPR041373">
    <property type="entry name" value="RT_RNaseH"/>
</dbReference>
<dbReference type="Pfam" id="PF17917">
    <property type="entry name" value="RT_RNaseH"/>
    <property type="match status" value="1"/>
</dbReference>
<organism evidence="8 9">
    <name type="scientific">Abeliophyllum distichum</name>
    <dbReference type="NCBI Taxonomy" id="126358"/>
    <lineage>
        <taxon>Eukaryota</taxon>
        <taxon>Viridiplantae</taxon>
        <taxon>Streptophyta</taxon>
        <taxon>Embryophyta</taxon>
        <taxon>Tracheophyta</taxon>
        <taxon>Spermatophyta</taxon>
        <taxon>Magnoliopsida</taxon>
        <taxon>eudicotyledons</taxon>
        <taxon>Gunneridae</taxon>
        <taxon>Pentapetalae</taxon>
        <taxon>asterids</taxon>
        <taxon>lamiids</taxon>
        <taxon>Lamiales</taxon>
        <taxon>Oleaceae</taxon>
        <taxon>Forsythieae</taxon>
        <taxon>Abeliophyllum</taxon>
    </lineage>
</organism>
<evidence type="ECO:0000256" key="3">
    <source>
        <dbReference type="ARBA" id="ARBA00022722"/>
    </source>
</evidence>
<evidence type="ECO:0000313" key="8">
    <source>
        <dbReference type="EMBL" id="KAL2474538.1"/>
    </source>
</evidence>
<dbReference type="Gene3D" id="3.30.70.270">
    <property type="match status" value="1"/>
</dbReference>
<comment type="caution">
    <text evidence="8">The sequence shown here is derived from an EMBL/GenBank/DDBJ whole genome shotgun (WGS) entry which is preliminary data.</text>
</comment>
<dbReference type="SUPFAM" id="SSF56672">
    <property type="entry name" value="DNA/RNA polymerases"/>
    <property type="match status" value="1"/>
</dbReference>
<name>A0ABD1QEF6_9LAMI</name>
<keyword evidence="6 8" id="KW-0695">RNA-directed DNA polymerase</keyword>
<keyword evidence="2" id="KW-0548">Nucleotidyltransferase</keyword>
<proteinExistence type="predicted"/>
<dbReference type="PANTHER" id="PTHR48475:SF2">
    <property type="entry name" value="RIBONUCLEASE H"/>
    <property type="match status" value="1"/>
</dbReference>
<dbReference type="InterPro" id="IPR043128">
    <property type="entry name" value="Rev_trsase/Diguanyl_cyclase"/>
</dbReference>